<keyword evidence="2" id="KW-1185">Reference proteome</keyword>
<protein>
    <recommendedName>
        <fullName evidence="3">DUF3530 domain-containing protein</fullName>
    </recommendedName>
</protein>
<dbReference type="EMBL" id="LAZL01000027">
    <property type="protein sequence ID" value="KMT64321.1"/>
    <property type="molecule type" value="Genomic_DNA"/>
</dbReference>
<dbReference type="Proteomes" id="UP000037600">
    <property type="component" value="Unassembled WGS sequence"/>
</dbReference>
<comment type="caution">
    <text evidence="1">The sequence shown here is derived from an EMBL/GenBank/DDBJ whole genome shotgun (WGS) entry which is preliminary data.</text>
</comment>
<evidence type="ECO:0000313" key="1">
    <source>
        <dbReference type="EMBL" id="KMT64321.1"/>
    </source>
</evidence>
<proteinExistence type="predicted"/>
<dbReference type="Pfam" id="PF12048">
    <property type="entry name" value="DUF3530"/>
    <property type="match status" value="1"/>
</dbReference>
<accession>A0A0J8JIN7</accession>
<evidence type="ECO:0008006" key="3">
    <source>
        <dbReference type="Google" id="ProtNLM"/>
    </source>
</evidence>
<dbReference type="STRING" id="1513271.XM47_15115"/>
<evidence type="ECO:0000313" key="2">
    <source>
        <dbReference type="Proteomes" id="UP000037600"/>
    </source>
</evidence>
<dbReference type="OrthoDB" id="9776279at2"/>
<name>A0A0J8JIN7_9ALTE</name>
<dbReference type="RefSeq" id="WP_048694299.1">
    <property type="nucleotide sequence ID" value="NZ_KQ130499.1"/>
</dbReference>
<reference evidence="1 2" key="1">
    <citation type="submission" date="2015-04" db="EMBL/GenBank/DDBJ databases">
        <title>Draft Genome Sequence of the Novel Agar-Digesting Marine Bacterium Q1.</title>
        <authorList>
            <person name="Li Y."/>
            <person name="Li D."/>
            <person name="Chen G."/>
            <person name="Du Z."/>
        </authorList>
    </citation>
    <scope>NUCLEOTIDE SEQUENCE [LARGE SCALE GENOMIC DNA]</scope>
    <source>
        <strain evidence="1 2">Q1</strain>
    </source>
</reference>
<sequence length="281" mass="31787">MKLLSYFILLFTITTAHSIEYVLPTSKVDLLVSDIKRFAPEDEIKLLMAGETEFTALLSEQTQATVRGVAILLPDMTVSPAQASAFLRLRYQLNDYGWITLAGLVPDLSKGEEITQDEAVLKKYSDRPNSSTYYFPESLQANYRAQIKLFVSALQQEAKNYPGLILFVAQGATAGWLIESFEKKEIKQPDALVLIAPYLPDHKLNHGLATKIARLPMPILDVWSEQDSHISLSTVSKRVQASKRHLTMHYRQRELFGLAGFEPREARLGKEIYGYLTYLGW</sequence>
<dbReference type="AlphaFoldDB" id="A0A0J8JIN7"/>
<organism evidence="1 2">
    <name type="scientific">Catenovulum maritimum</name>
    <dbReference type="NCBI Taxonomy" id="1513271"/>
    <lineage>
        <taxon>Bacteria</taxon>
        <taxon>Pseudomonadati</taxon>
        <taxon>Pseudomonadota</taxon>
        <taxon>Gammaproteobacteria</taxon>
        <taxon>Alteromonadales</taxon>
        <taxon>Alteromonadaceae</taxon>
        <taxon>Catenovulum</taxon>
    </lineage>
</organism>
<dbReference type="InterPro" id="IPR022529">
    <property type="entry name" value="DUF3530"/>
</dbReference>
<gene>
    <name evidence="1" type="ORF">XM47_15115</name>
</gene>